<dbReference type="PANTHER" id="PTHR11661:SF1">
    <property type="entry name" value="LARGE RIBOSOMAL SUBUNIT PROTEIN UL11M"/>
    <property type="match status" value="1"/>
</dbReference>
<dbReference type="HAMAP" id="MF_00736">
    <property type="entry name" value="Ribosomal_uL11"/>
    <property type="match status" value="1"/>
</dbReference>
<evidence type="ECO:0000256" key="1">
    <source>
        <dbReference type="ARBA" id="ARBA00010537"/>
    </source>
</evidence>
<accession>A9NZB8</accession>
<dbReference type="EMBL" id="EF086723">
    <property type="protein sequence ID" value="ABK25979.1"/>
    <property type="molecule type" value="mRNA"/>
</dbReference>
<dbReference type="FunFam" id="3.30.1550.10:FF:000001">
    <property type="entry name" value="50S ribosomal protein L11"/>
    <property type="match status" value="1"/>
</dbReference>
<proteinExistence type="evidence at transcript level"/>
<dbReference type="Gene3D" id="3.30.1550.10">
    <property type="entry name" value="Ribosomal protein L11/L12, N-terminal domain"/>
    <property type="match status" value="1"/>
</dbReference>
<keyword evidence="5 9" id="KW-0687">Ribonucleoprotein</keyword>
<evidence type="ECO:0000256" key="2">
    <source>
        <dbReference type="ARBA" id="ARBA00022730"/>
    </source>
</evidence>
<keyword evidence="4 9" id="KW-0689">Ribosomal protein</keyword>
<evidence type="ECO:0000256" key="7">
    <source>
        <dbReference type="ARBA" id="ARBA00068991"/>
    </source>
</evidence>
<evidence type="ECO:0000256" key="8">
    <source>
        <dbReference type="ARBA" id="ARBA00082752"/>
    </source>
</evidence>
<dbReference type="GO" id="GO:0003735">
    <property type="term" value="F:structural constituent of ribosome"/>
    <property type="evidence" value="ECO:0007669"/>
    <property type="project" value="InterPro"/>
</dbReference>
<dbReference type="GO" id="GO:0006412">
    <property type="term" value="P:translation"/>
    <property type="evidence" value="ECO:0007669"/>
    <property type="project" value="InterPro"/>
</dbReference>
<evidence type="ECO:0000256" key="6">
    <source>
        <dbReference type="ARBA" id="ARBA00035540"/>
    </source>
</evidence>
<reference evidence="12" key="1">
    <citation type="journal article" date="2008" name="BMC Genomics">
        <title>A conifer genomics resource of 200,000 spruce (Picea spp.) ESTs and 6,464 high-quality, sequence-finished full-length cDNAs for Sitka spruce (Picea sitchensis).</title>
        <authorList>
            <person name="Ralph S.G."/>
            <person name="Chun H.J."/>
            <person name="Kolosova N."/>
            <person name="Cooper D."/>
            <person name="Oddy C."/>
            <person name="Ritland C.E."/>
            <person name="Kirkpatrick R."/>
            <person name="Moore R."/>
            <person name="Barber S."/>
            <person name="Holt R.A."/>
            <person name="Jones S.J."/>
            <person name="Marra M.A."/>
            <person name="Douglas C.J."/>
            <person name="Ritland K."/>
            <person name="Bohlmann J."/>
        </authorList>
    </citation>
    <scope>NUCLEOTIDE SEQUENCE</scope>
    <source>
        <tissue evidence="12">Green portion of the leader tissue</tissue>
    </source>
</reference>
<organism evidence="12">
    <name type="scientific">Picea sitchensis</name>
    <name type="common">Sitka spruce</name>
    <name type="synonym">Pinus sitchensis</name>
    <dbReference type="NCBI Taxonomy" id="3332"/>
    <lineage>
        <taxon>Eukaryota</taxon>
        <taxon>Viridiplantae</taxon>
        <taxon>Streptophyta</taxon>
        <taxon>Embryophyta</taxon>
        <taxon>Tracheophyta</taxon>
        <taxon>Spermatophyta</taxon>
        <taxon>Pinopsida</taxon>
        <taxon>Pinidae</taxon>
        <taxon>Conifers I</taxon>
        <taxon>Pinales</taxon>
        <taxon>Pinaceae</taxon>
        <taxon>Picea</taxon>
    </lineage>
</organism>
<keyword evidence="2" id="KW-0699">rRNA-binding</keyword>
<dbReference type="PROSITE" id="PS00359">
    <property type="entry name" value="RIBOSOMAL_L11"/>
    <property type="match status" value="1"/>
</dbReference>
<feature type="domain" description="Large ribosomal subunit protein uL11 N-terminal" evidence="11">
    <location>
        <begin position="121"/>
        <end position="178"/>
    </location>
</feature>
<sequence>MINNVSLIHIHCRLYPQHTSYSICVEHLSYSMAASCSSPFPIAHLNATTRRISSSSSLFPSITTLSSSSALRSHQTTQLLSRPLSTSSTTTTWTPREKPLKILAMAPPKPSGKAKKVIGMVKLALEAGKATPAPPVGPALGSKGVNIMAFCKEYNAKTADKAGYVIPVEITVYDDKSFTFILKTPPASVLLLKAAGVEKGSKDPQAQKVGKITIDQLRAIATEKLPDLNCSTVEKAMRIVAGTAANMGIDIDPPVLERKEKVVLQ</sequence>
<comment type="similarity">
    <text evidence="1 9">Belongs to the universal ribosomal protein uL11 family.</text>
</comment>
<dbReference type="Gene3D" id="1.10.10.250">
    <property type="entry name" value="Ribosomal protein L11, C-terminal domain"/>
    <property type="match status" value="1"/>
</dbReference>
<dbReference type="Pfam" id="PF03946">
    <property type="entry name" value="Ribosomal_L11_N"/>
    <property type="match status" value="1"/>
</dbReference>
<evidence type="ECO:0000313" key="12">
    <source>
        <dbReference type="EMBL" id="ABK25979.1"/>
    </source>
</evidence>
<evidence type="ECO:0000256" key="3">
    <source>
        <dbReference type="ARBA" id="ARBA00022884"/>
    </source>
</evidence>
<dbReference type="GO" id="GO:0022625">
    <property type="term" value="C:cytosolic large ribosomal subunit"/>
    <property type="evidence" value="ECO:0007669"/>
    <property type="project" value="TreeGrafter"/>
</dbReference>
<dbReference type="InterPro" id="IPR020785">
    <property type="entry name" value="Ribosomal_uL11_CS"/>
</dbReference>
<protein>
    <recommendedName>
        <fullName evidence="7">Large ribosomal subunit protein uL11c</fullName>
    </recommendedName>
    <alternativeName>
        <fullName evidence="6">50S ribosomal protein L11, chloroplastic</fullName>
    </alternativeName>
    <alternativeName>
        <fullName evidence="8">CL11</fullName>
    </alternativeName>
</protein>
<dbReference type="SUPFAM" id="SSF54747">
    <property type="entry name" value="Ribosomal L11/L12e N-terminal domain"/>
    <property type="match status" value="1"/>
</dbReference>
<dbReference type="SMART" id="SM00649">
    <property type="entry name" value="RL11"/>
    <property type="match status" value="1"/>
</dbReference>
<dbReference type="PANTHER" id="PTHR11661">
    <property type="entry name" value="60S RIBOSOMAL PROTEIN L12"/>
    <property type="match status" value="1"/>
</dbReference>
<keyword evidence="3" id="KW-0694">RNA-binding</keyword>
<dbReference type="InterPro" id="IPR036769">
    <property type="entry name" value="Ribosomal_uL11_C_sf"/>
</dbReference>
<dbReference type="Pfam" id="PF00298">
    <property type="entry name" value="Ribosomal_L11"/>
    <property type="match status" value="1"/>
</dbReference>
<dbReference type="InterPro" id="IPR036796">
    <property type="entry name" value="Ribosomal_uL11_N_sf"/>
</dbReference>
<dbReference type="GO" id="GO:0070180">
    <property type="term" value="F:large ribosomal subunit rRNA binding"/>
    <property type="evidence" value="ECO:0007669"/>
    <property type="project" value="TreeGrafter"/>
</dbReference>
<dbReference type="FunFam" id="1.10.10.250:FF:000001">
    <property type="entry name" value="50S ribosomal protein L11"/>
    <property type="match status" value="1"/>
</dbReference>
<name>A9NZB8_PICSI</name>
<dbReference type="InterPro" id="IPR000911">
    <property type="entry name" value="Ribosomal_uL11"/>
</dbReference>
<dbReference type="InterPro" id="IPR006519">
    <property type="entry name" value="Ribosomal_uL11_bac-typ"/>
</dbReference>
<dbReference type="InterPro" id="IPR020784">
    <property type="entry name" value="Ribosomal_uL11_N"/>
</dbReference>
<dbReference type="AlphaFoldDB" id="A9NZB8"/>
<dbReference type="SUPFAM" id="SSF46906">
    <property type="entry name" value="Ribosomal protein L11, C-terminal domain"/>
    <property type="match status" value="1"/>
</dbReference>
<feature type="domain" description="Large ribosomal subunit protein uL11 C-terminal" evidence="10">
    <location>
        <begin position="183"/>
        <end position="251"/>
    </location>
</feature>
<evidence type="ECO:0000259" key="11">
    <source>
        <dbReference type="Pfam" id="PF03946"/>
    </source>
</evidence>
<dbReference type="InterPro" id="IPR020783">
    <property type="entry name" value="Ribosomal_uL11_C"/>
</dbReference>
<evidence type="ECO:0000256" key="5">
    <source>
        <dbReference type="ARBA" id="ARBA00023274"/>
    </source>
</evidence>
<evidence type="ECO:0000256" key="9">
    <source>
        <dbReference type="RuleBase" id="RU003978"/>
    </source>
</evidence>
<evidence type="ECO:0000259" key="10">
    <source>
        <dbReference type="Pfam" id="PF00298"/>
    </source>
</evidence>
<dbReference type="NCBIfam" id="TIGR01632">
    <property type="entry name" value="L11_bact"/>
    <property type="match status" value="1"/>
</dbReference>
<dbReference type="CDD" id="cd00349">
    <property type="entry name" value="Ribosomal_L11"/>
    <property type="match status" value="1"/>
</dbReference>
<evidence type="ECO:0000256" key="4">
    <source>
        <dbReference type="ARBA" id="ARBA00022980"/>
    </source>
</evidence>